<proteinExistence type="predicted"/>
<accession>A0A8S5UVW0</accession>
<dbReference type="EMBL" id="BK016151">
    <property type="protein sequence ID" value="DAF98579.1"/>
    <property type="molecule type" value="Genomic_DNA"/>
</dbReference>
<sequence>MTKKDVFYRISGDEFAEFLNHKGASLNTFRCPVCGNESHSLLDCEDVINGETDKPLTPQRIVYQPTLSGTQYPGLVELRTMIEQGNVPRAQYSSLASEFGIIIGTQHYSAPVIHLICDNCSYVRTFRKNKILEYLNSKEDNPNEI</sequence>
<evidence type="ECO:0000313" key="1">
    <source>
        <dbReference type="EMBL" id="DAF98579.1"/>
    </source>
</evidence>
<organism evidence="1">
    <name type="scientific">Myoviridae sp. ctpKu3</name>
    <dbReference type="NCBI Taxonomy" id="2825175"/>
    <lineage>
        <taxon>Viruses</taxon>
        <taxon>Duplodnaviria</taxon>
        <taxon>Heunggongvirae</taxon>
        <taxon>Uroviricota</taxon>
        <taxon>Caudoviricetes</taxon>
    </lineage>
</organism>
<reference evidence="1" key="1">
    <citation type="journal article" date="2021" name="Proc. Natl. Acad. Sci. U.S.A.">
        <title>A Catalog of Tens of Thousands of Viruses from Human Metagenomes Reveals Hidden Associations with Chronic Diseases.</title>
        <authorList>
            <person name="Tisza M.J."/>
            <person name="Buck C.B."/>
        </authorList>
    </citation>
    <scope>NUCLEOTIDE SEQUENCE</scope>
    <source>
        <strain evidence="1">CtpKu3</strain>
    </source>
</reference>
<protein>
    <submittedName>
        <fullName evidence="1">Cytochrome c-type biogenesis protein</fullName>
    </submittedName>
</protein>
<name>A0A8S5UVW0_9CAUD</name>